<reference evidence="2 3" key="1">
    <citation type="submission" date="2016-10" db="EMBL/GenBank/DDBJ databases">
        <authorList>
            <person name="de Groot N.N."/>
        </authorList>
    </citation>
    <scope>NUCLEOTIDE SEQUENCE [LARGE SCALE GENOMIC DNA]</scope>
    <source>
        <strain evidence="2 3">SP2</strain>
    </source>
</reference>
<protein>
    <submittedName>
        <fullName evidence="2">Uncharacterized protein</fullName>
    </submittedName>
</protein>
<name>A0A1I3L5K2_9EURY</name>
<accession>A0A1I3L5K2</accession>
<dbReference type="RefSeq" id="WP_005580230.1">
    <property type="nucleotide sequence ID" value="NZ_FORO01000006.1"/>
</dbReference>
<proteinExistence type="predicted"/>
<evidence type="ECO:0000256" key="1">
    <source>
        <dbReference type="SAM" id="MobiDB-lite"/>
    </source>
</evidence>
<dbReference type="AlphaFoldDB" id="A0A1I3L5K2"/>
<feature type="region of interest" description="Disordered" evidence="1">
    <location>
        <begin position="25"/>
        <end position="58"/>
    </location>
</feature>
<dbReference type="Proteomes" id="UP000182829">
    <property type="component" value="Unassembled WGS sequence"/>
</dbReference>
<organism evidence="2 3">
    <name type="scientific">Natronobacterium gregoryi</name>
    <dbReference type="NCBI Taxonomy" id="44930"/>
    <lineage>
        <taxon>Archaea</taxon>
        <taxon>Methanobacteriati</taxon>
        <taxon>Methanobacteriota</taxon>
        <taxon>Stenosarchaea group</taxon>
        <taxon>Halobacteria</taxon>
        <taxon>Halobacteriales</taxon>
        <taxon>Natrialbaceae</taxon>
        <taxon>Natronobacterium</taxon>
    </lineage>
</organism>
<gene>
    <name evidence="2" type="ORF">SAMN05443661_1066</name>
</gene>
<dbReference type="GeneID" id="14207544"/>
<evidence type="ECO:0000313" key="3">
    <source>
        <dbReference type="Proteomes" id="UP000182829"/>
    </source>
</evidence>
<feature type="region of interest" description="Disordered" evidence="1">
    <location>
        <begin position="63"/>
        <end position="82"/>
    </location>
</feature>
<evidence type="ECO:0000313" key="2">
    <source>
        <dbReference type="EMBL" id="SFI79958.1"/>
    </source>
</evidence>
<sequence>MNRRALLALLSGAVVGGFSGCLRESANRETDANGEESATDDGNEPADMSGGYDFSSCESDLDYETVDAPLDESQYNDPVESDQLNVELGYNTDIEDDELEELASIFGDDATHSEDSHSYSTPRDAPIHQCDVAKLSNRDYVDYIIPFPLDVP</sequence>
<dbReference type="EMBL" id="FORO01000006">
    <property type="protein sequence ID" value="SFI79958.1"/>
    <property type="molecule type" value="Genomic_DNA"/>
</dbReference>
<dbReference type="PROSITE" id="PS51257">
    <property type="entry name" value="PROKAR_LIPOPROTEIN"/>
    <property type="match status" value="1"/>
</dbReference>
<feature type="compositionally biased region" description="Acidic residues" evidence="1">
    <location>
        <begin position="32"/>
        <end position="44"/>
    </location>
</feature>
<dbReference type="OrthoDB" id="204045at2157"/>